<evidence type="ECO:0000256" key="4">
    <source>
        <dbReference type="ARBA" id="ARBA00023136"/>
    </source>
</evidence>
<protein>
    <submittedName>
        <fullName evidence="7">MFS transporter</fullName>
    </submittedName>
</protein>
<feature type="transmembrane region" description="Helical" evidence="5">
    <location>
        <begin position="116"/>
        <end position="135"/>
    </location>
</feature>
<dbReference type="PANTHER" id="PTHR42718">
    <property type="entry name" value="MAJOR FACILITATOR SUPERFAMILY MULTIDRUG TRANSPORTER MFSC"/>
    <property type="match status" value="1"/>
</dbReference>
<evidence type="ECO:0000259" key="6">
    <source>
        <dbReference type="PROSITE" id="PS50850"/>
    </source>
</evidence>
<feature type="domain" description="Major facilitator superfamily (MFS) profile" evidence="6">
    <location>
        <begin position="50"/>
        <end position="500"/>
    </location>
</feature>
<dbReference type="CDD" id="cd17321">
    <property type="entry name" value="MFS_MMR_MDR_like"/>
    <property type="match status" value="1"/>
</dbReference>
<feature type="transmembrane region" description="Helical" evidence="5">
    <location>
        <begin position="209"/>
        <end position="228"/>
    </location>
</feature>
<feature type="transmembrane region" description="Helical" evidence="5">
    <location>
        <begin position="174"/>
        <end position="197"/>
    </location>
</feature>
<dbReference type="Gene3D" id="1.20.1720.10">
    <property type="entry name" value="Multidrug resistance protein D"/>
    <property type="match status" value="1"/>
</dbReference>
<feature type="transmembrane region" description="Helical" evidence="5">
    <location>
        <begin position="141"/>
        <end position="162"/>
    </location>
</feature>
<dbReference type="GO" id="GO:0005886">
    <property type="term" value="C:plasma membrane"/>
    <property type="evidence" value="ECO:0007669"/>
    <property type="project" value="UniProtKB-SubCell"/>
</dbReference>
<comment type="subcellular location">
    <subcellularLocation>
        <location evidence="1">Cell membrane</location>
        <topology evidence="1">Multi-pass membrane protein</topology>
    </subcellularLocation>
</comment>
<feature type="transmembrane region" description="Helical" evidence="5">
    <location>
        <begin position="339"/>
        <end position="359"/>
    </location>
</feature>
<dbReference type="InterPro" id="IPR020846">
    <property type="entry name" value="MFS_dom"/>
</dbReference>
<dbReference type="SUPFAM" id="SSF103473">
    <property type="entry name" value="MFS general substrate transporter"/>
    <property type="match status" value="1"/>
</dbReference>
<sequence length="522" mass="53789">MDRVSLAPRRVGDVEPGGVTTRIRAVWIPGWRRRIVERMSTPPPPLTRRGLAVLGLAYFLTTFLFASANVAVPDVARRLSASPAEQTLILAAFSATFATALILFGRLGDNRGRRRVFAAGLIAVGVTSVAAGFAPDVTSLIVLRAVQGVGAAAFTPQVLSTVQATTSGEARRRAIAVIAATAGLGFCGGQVLGGALLAWDPAGLGWRTVWWSAAVIALVAAAAVGAVPDTRAERRLPLDYRGTALLTVALLALLVGLSLGGTLGWPPVSWLLLAVAVAAGTAFWSAQRRAEAAGRAPMLPPSVFAHRPIRVGLLMALLFFSGYGALVFEYALVSEHALGMSPVASGVALVPYGAAFVSVSLRQPTIHRRLGARTMPVGAALNAIGLLALAASALAAPQIWAWAVQPALILVGAAQAMQFGPLVGTIMSSVPDRIAGLTGGLISTAQQAAFALGVATLGTGYTALAGGMSARHAFALILLVHTGIAVAFALCARSLRPHERASSDDGVRTAAEVTAAAVRSRR</sequence>
<evidence type="ECO:0000256" key="2">
    <source>
        <dbReference type="ARBA" id="ARBA00022692"/>
    </source>
</evidence>
<evidence type="ECO:0000256" key="1">
    <source>
        <dbReference type="ARBA" id="ARBA00004651"/>
    </source>
</evidence>
<feature type="transmembrane region" description="Helical" evidence="5">
    <location>
        <begin position="311"/>
        <end position="333"/>
    </location>
</feature>
<keyword evidence="4 5" id="KW-0472">Membrane</keyword>
<feature type="transmembrane region" description="Helical" evidence="5">
    <location>
        <begin position="84"/>
        <end position="104"/>
    </location>
</feature>
<accession>A0A5C5RLQ3</accession>
<evidence type="ECO:0000313" key="7">
    <source>
        <dbReference type="EMBL" id="TWS23660.1"/>
    </source>
</evidence>
<dbReference type="GO" id="GO:0022857">
    <property type="term" value="F:transmembrane transporter activity"/>
    <property type="evidence" value="ECO:0007669"/>
    <property type="project" value="InterPro"/>
</dbReference>
<evidence type="ECO:0000313" key="8">
    <source>
        <dbReference type="Proteomes" id="UP000319792"/>
    </source>
</evidence>
<feature type="transmembrane region" description="Helical" evidence="5">
    <location>
        <begin position="51"/>
        <end position="72"/>
    </location>
</feature>
<feature type="transmembrane region" description="Helical" evidence="5">
    <location>
        <begin position="407"/>
        <end position="427"/>
    </location>
</feature>
<evidence type="ECO:0000256" key="3">
    <source>
        <dbReference type="ARBA" id="ARBA00022989"/>
    </source>
</evidence>
<comment type="caution">
    <text evidence="7">The sequence shown here is derived from an EMBL/GenBank/DDBJ whole genome shotgun (WGS) entry which is preliminary data.</text>
</comment>
<dbReference type="PANTHER" id="PTHR42718:SF39">
    <property type="entry name" value="ACTINORHODIN TRANSPORTER-RELATED"/>
    <property type="match status" value="1"/>
</dbReference>
<organism evidence="7 8">
    <name type="scientific">Tsukamurella sputi</name>
    <dbReference type="NCBI Taxonomy" id="2591848"/>
    <lineage>
        <taxon>Bacteria</taxon>
        <taxon>Bacillati</taxon>
        <taxon>Actinomycetota</taxon>
        <taxon>Actinomycetes</taxon>
        <taxon>Mycobacteriales</taxon>
        <taxon>Tsukamurellaceae</taxon>
        <taxon>Tsukamurella</taxon>
    </lineage>
</organism>
<feature type="transmembrane region" description="Helical" evidence="5">
    <location>
        <begin position="380"/>
        <end position="401"/>
    </location>
</feature>
<dbReference type="AlphaFoldDB" id="A0A5C5RLQ3"/>
<dbReference type="PROSITE" id="PS50850">
    <property type="entry name" value="MFS"/>
    <property type="match status" value="1"/>
</dbReference>
<proteinExistence type="predicted"/>
<evidence type="ECO:0000256" key="5">
    <source>
        <dbReference type="SAM" id="Phobius"/>
    </source>
</evidence>
<feature type="transmembrane region" description="Helical" evidence="5">
    <location>
        <begin position="240"/>
        <end position="261"/>
    </location>
</feature>
<keyword evidence="2 5" id="KW-0812">Transmembrane</keyword>
<name>A0A5C5RLQ3_9ACTN</name>
<dbReference type="Proteomes" id="UP000319792">
    <property type="component" value="Unassembled WGS sequence"/>
</dbReference>
<dbReference type="Pfam" id="PF07690">
    <property type="entry name" value="MFS_1"/>
    <property type="match status" value="1"/>
</dbReference>
<gene>
    <name evidence="7" type="ORF">FK268_15470</name>
</gene>
<feature type="transmembrane region" description="Helical" evidence="5">
    <location>
        <begin position="267"/>
        <end position="286"/>
    </location>
</feature>
<dbReference type="InterPro" id="IPR011701">
    <property type="entry name" value="MFS"/>
</dbReference>
<feature type="transmembrane region" description="Helical" evidence="5">
    <location>
        <begin position="473"/>
        <end position="492"/>
    </location>
</feature>
<keyword evidence="3 5" id="KW-1133">Transmembrane helix</keyword>
<dbReference type="PRINTS" id="PR01036">
    <property type="entry name" value="TCRTETB"/>
</dbReference>
<dbReference type="EMBL" id="VIGV01000004">
    <property type="protein sequence ID" value="TWS23660.1"/>
    <property type="molecule type" value="Genomic_DNA"/>
</dbReference>
<dbReference type="Gene3D" id="1.20.1250.20">
    <property type="entry name" value="MFS general substrate transporter like domains"/>
    <property type="match status" value="1"/>
</dbReference>
<dbReference type="InterPro" id="IPR036259">
    <property type="entry name" value="MFS_trans_sf"/>
</dbReference>
<reference evidence="7 8" key="1">
    <citation type="submission" date="2019-08" db="EMBL/GenBank/DDBJ databases">
        <title>Tsukamurella conjunctivitidis sp. nov., Tsukamurella assacharolytica sp. nov. and Tsukamurella sputae sp. nov. isolated from patients with conjunctivitis, bacteraemia (lymphoma) and respiratory infection (sputum) in Hong Kong.</title>
        <authorList>
            <person name="Fok K.M.N."/>
            <person name="Fong J.Y.H."/>
        </authorList>
    </citation>
    <scope>NUCLEOTIDE SEQUENCE [LARGE SCALE GENOMIC DNA]</scope>
    <source>
        <strain evidence="7 8">HKU70</strain>
    </source>
</reference>
<keyword evidence="8" id="KW-1185">Reference proteome</keyword>